<sequence length="111" mass="11885">MIVGGSSANTDGMNQSPVPSAAILNAGTTNGIIISAAAEKYPQTRESTKTCDNGEDKPRKHKKIKANNELEAGKNKWIVVGGPSRRTAWGRKWKQETKPLAIDRLPSQGAS</sequence>
<accession>A0AA40B4I3</accession>
<protein>
    <submittedName>
        <fullName evidence="2">Uncharacterized protein</fullName>
    </submittedName>
</protein>
<dbReference type="EMBL" id="JAUIRO010000002">
    <property type="protein sequence ID" value="KAK0727559.1"/>
    <property type="molecule type" value="Genomic_DNA"/>
</dbReference>
<name>A0AA40B4I3_9PEZI</name>
<evidence type="ECO:0000256" key="1">
    <source>
        <dbReference type="SAM" id="MobiDB-lite"/>
    </source>
</evidence>
<evidence type="ECO:0000313" key="2">
    <source>
        <dbReference type="EMBL" id="KAK0727559.1"/>
    </source>
</evidence>
<feature type="compositionally biased region" description="Basic and acidic residues" evidence="1">
    <location>
        <begin position="42"/>
        <end position="58"/>
    </location>
</feature>
<dbReference type="Proteomes" id="UP001172101">
    <property type="component" value="Unassembled WGS sequence"/>
</dbReference>
<evidence type="ECO:0000313" key="3">
    <source>
        <dbReference type="Proteomes" id="UP001172101"/>
    </source>
</evidence>
<dbReference type="AlphaFoldDB" id="A0AA40B4I3"/>
<feature type="region of interest" description="Disordered" evidence="1">
    <location>
        <begin position="1"/>
        <end position="21"/>
    </location>
</feature>
<proteinExistence type="predicted"/>
<dbReference type="RefSeq" id="XP_060300414.1">
    <property type="nucleotide sequence ID" value="XM_060444890.1"/>
</dbReference>
<feature type="compositionally biased region" description="Polar residues" evidence="1">
    <location>
        <begin position="1"/>
        <end position="18"/>
    </location>
</feature>
<organism evidence="2 3">
    <name type="scientific">Lasiosphaeria miniovina</name>
    <dbReference type="NCBI Taxonomy" id="1954250"/>
    <lineage>
        <taxon>Eukaryota</taxon>
        <taxon>Fungi</taxon>
        <taxon>Dikarya</taxon>
        <taxon>Ascomycota</taxon>
        <taxon>Pezizomycotina</taxon>
        <taxon>Sordariomycetes</taxon>
        <taxon>Sordariomycetidae</taxon>
        <taxon>Sordariales</taxon>
        <taxon>Lasiosphaeriaceae</taxon>
        <taxon>Lasiosphaeria</taxon>
    </lineage>
</organism>
<dbReference type="GeneID" id="85328160"/>
<feature type="region of interest" description="Disordered" evidence="1">
    <location>
        <begin position="41"/>
        <end position="61"/>
    </location>
</feature>
<reference evidence="2" key="1">
    <citation type="submission" date="2023-06" db="EMBL/GenBank/DDBJ databases">
        <title>Genome-scale phylogeny and comparative genomics of the fungal order Sordariales.</title>
        <authorList>
            <consortium name="Lawrence Berkeley National Laboratory"/>
            <person name="Hensen N."/>
            <person name="Bonometti L."/>
            <person name="Westerberg I."/>
            <person name="Brannstrom I.O."/>
            <person name="Guillou S."/>
            <person name="Cros-Aarteil S."/>
            <person name="Calhoun S."/>
            <person name="Haridas S."/>
            <person name="Kuo A."/>
            <person name="Mondo S."/>
            <person name="Pangilinan J."/>
            <person name="Riley R."/>
            <person name="LaButti K."/>
            <person name="Andreopoulos B."/>
            <person name="Lipzen A."/>
            <person name="Chen C."/>
            <person name="Yanf M."/>
            <person name="Daum C."/>
            <person name="Ng V."/>
            <person name="Clum A."/>
            <person name="Steindorff A."/>
            <person name="Ohm R."/>
            <person name="Martin F."/>
            <person name="Silar P."/>
            <person name="Natvig D."/>
            <person name="Lalanne C."/>
            <person name="Gautier V."/>
            <person name="Ament-velasquez S.L."/>
            <person name="Kruys A."/>
            <person name="Hutchinson M.I."/>
            <person name="Powell A.J."/>
            <person name="Barry K."/>
            <person name="Miller A.N."/>
            <person name="Grigoriev I.V."/>
            <person name="Debuchy R."/>
            <person name="Gladieux P."/>
            <person name="Thoren M.H."/>
            <person name="Johannesson H."/>
        </authorList>
    </citation>
    <scope>NUCLEOTIDE SEQUENCE</scope>
    <source>
        <strain evidence="2">SMH2392-1A</strain>
    </source>
</reference>
<keyword evidence="3" id="KW-1185">Reference proteome</keyword>
<comment type="caution">
    <text evidence="2">The sequence shown here is derived from an EMBL/GenBank/DDBJ whole genome shotgun (WGS) entry which is preliminary data.</text>
</comment>
<gene>
    <name evidence="2" type="ORF">B0T26DRAFT_747875</name>
</gene>